<dbReference type="InterPro" id="IPR058163">
    <property type="entry name" value="LysR-type_TF_proteobact-type"/>
</dbReference>
<comment type="similarity">
    <text evidence="1">Belongs to the LysR transcriptional regulatory family.</text>
</comment>
<dbReference type="InterPro" id="IPR000847">
    <property type="entry name" value="LysR_HTH_N"/>
</dbReference>
<dbReference type="AlphaFoldDB" id="A0A0D6PCV1"/>
<keyword evidence="7" id="KW-1185">Reference proteome</keyword>
<keyword evidence="4" id="KW-0804">Transcription</keyword>
<dbReference type="InterPro" id="IPR036390">
    <property type="entry name" value="WH_DNA-bd_sf"/>
</dbReference>
<evidence type="ECO:0000313" key="7">
    <source>
        <dbReference type="Proteomes" id="UP000032668"/>
    </source>
</evidence>
<dbReference type="InterPro" id="IPR005119">
    <property type="entry name" value="LysR_subst-bd"/>
</dbReference>
<dbReference type="RefSeq" id="WP_048877944.1">
    <property type="nucleotide sequence ID" value="NZ_BANC01000021.1"/>
</dbReference>
<evidence type="ECO:0000259" key="5">
    <source>
        <dbReference type="PROSITE" id="PS50931"/>
    </source>
</evidence>
<name>A0A0D6PCV1_9PROT</name>
<gene>
    <name evidence="6" type="ORF">Aam_021_085</name>
</gene>
<dbReference type="Gene3D" id="3.40.190.290">
    <property type="match status" value="1"/>
</dbReference>
<evidence type="ECO:0000256" key="3">
    <source>
        <dbReference type="ARBA" id="ARBA00023125"/>
    </source>
</evidence>
<keyword evidence="3" id="KW-0238">DNA-binding</keyword>
<reference evidence="6 7" key="1">
    <citation type="submission" date="2012-11" db="EMBL/GenBank/DDBJ databases">
        <title>Whole genome sequence of Acidocella aminolytica 101 = DSM 11237.</title>
        <authorList>
            <person name="Azuma Y."/>
            <person name="Higashiura N."/>
            <person name="Hirakawa H."/>
            <person name="Matsushita K."/>
        </authorList>
    </citation>
    <scope>NUCLEOTIDE SEQUENCE [LARGE SCALE GENOMIC DNA]</scope>
    <source>
        <strain evidence="7">101 / DSM 11237</strain>
    </source>
</reference>
<feature type="domain" description="HTH lysR-type" evidence="5">
    <location>
        <begin position="1"/>
        <end position="59"/>
    </location>
</feature>
<evidence type="ECO:0000256" key="1">
    <source>
        <dbReference type="ARBA" id="ARBA00009437"/>
    </source>
</evidence>
<proteinExistence type="inferred from homology"/>
<comment type="caution">
    <text evidence="6">The sequence shown here is derived from an EMBL/GenBank/DDBJ whole genome shotgun (WGS) entry which is preliminary data.</text>
</comment>
<dbReference type="PANTHER" id="PTHR30537:SF5">
    <property type="entry name" value="HTH-TYPE TRANSCRIPTIONAL ACTIVATOR TTDR-RELATED"/>
    <property type="match status" value="1"/>
</dbReference>
<dbReference type="OrthoDB" id="196624at2"/>
<dbReference type="SUPFAM" id="SSF53850">
    <property type="entry name" value="Periplasmic binding protein-like II"/>
    <property type="match status" value="1"/>
</dbReference>
<dbReference type="PROSITE" id="PS50931">
    <property type="entry name" value="HTH_LYSR"/>
    <property type="match status" value="1"/>
</dbReference>
<dbReference type="CDD" id="cd08471">
    <property type="entry name" value="PBP2_CrgA_like_2"/>
    <property type="match status" value="1"/>
</dbReference>
<keyword evidence="2" id="KW-0805">Transcription regulation</keyword>
<dbReference type="GO" id="GO:0043565">
    <property type="term" value="F:sequence-specific DNA binding"/>
    <property type="evidence" value="ECO:0007669"/>
    <property type="project" value="TreeGrafter"/>
</dbReference>
<dbReference type="Proteomes" id="UP000032668">
    <property type="component" value="Unassembled WGS sequence"/>
</dbReference>
<evidence type="ECO:0000313" key="6">
    <source>
        <dbReference type="EMBL" id="GAN79497.1"/>
    </source>
</evidence>
<dbReference type="FunFam" id="1.10.10.10:FF:000001">
    <property type="entry name" value="LysR family transcriptional regulator"/>
    <property type="match status" value="1"/>
</dbReference>
<dbReference type="EMBL" id="BANC01000021">
    <property type="protein sequence ID" value="GAN79497.1"/>
    <property type="molecule type" value="Genomic_DNA"/>
</dbReference>
<dbReference type="Gene3D" id="1.10.10.10">
    <property type="entry name" value="Winged helix-like DNA-binding domain superfamily/Winged helix DNA-binding domain"/>
    <property type="match status" value="1"/>
</dbReference>
<dbReference type="GO" id="GO:0006351">
    <property type="term" value="P:DNA-templated transcription"/>
    <property type="evidence" value="ECO:0007669"/>
    <property type="project" value="TreeGrafter"/>
</dbReference>
<organism evidence="6 7">
    <name type="scientific">Acidocella aminolytica 101 = DSM 11237</name>
    <dbReference type="NCBI Taxonomy" id="1120923"/>
    <lineage>
        <taxon>Bacteria</taxon>
        <taxon>Pseudomonadati</taxon>
        <taxon>Pseudomonadota</taxon>
        <taxon>Alphaproteobacteria</taxon>
        <taxon>Acetobacterales</taxon>
        <taxon>Acidocellaceae</taxon>
        <taxon>Acidocella</taxon>
    </lineage>
</organism>
<dbReference type="STRING" id="1120923.SAMN02746095_00583"/>
<dbReference type="InterPro" id="IPR036388">
    <property type="entry name" value="WH-like_DNA-bd_sf"/>
</dbReference>
<accession>A0A0D6PCV1</accession>
<dbReference type="SUPFAM" id="SSF46785">
    <property type="entry name" value="Winged helix' DNA-binding domain"/>
    <property type="match status" value="1"/>
</dbReference>
<evidence type="ECO:0000256" key="2">
    <source>
        <dbReference type="ARBA" id="ARBA00023015"/>
    </source>
</evidence>
<dbReference type="GO" id="GO:0003700">
    <property type="term" value="F:DNA-binding transcription factor activity"/>
    <property type="evidence" value="ECO:0007669"/>
    <property type="project" value="InterPro"/>
</dbReference>
<evidence type="ECO:0000256" key="4">
    <source>
        <dbReference type="ARBA" id="ARBA00023163"/>
    </source>
</evidence>
<dbReference type="Pfam" id="PF03466">
    <property type="entry name" value="LysR_substrate"/>
    <property type="match status" value="1"/>
</dbReference>
<dbReference type="Pfam" id="PF00126">
    <property type="entry name" value="HTH_1"/>
    <property type="match status" value="1"/>
</dbReference>
<sequence length="300" mass="32732">MDRLGSLSIFIAVAEQGSFIGASRKLERSPTAVSRAVAALEDEWGVQLFTRTTRANALTKAGETYLEQARRVIAEYDGLRDAVSLQGDPSGLITITAPEMFGRMHVLPLVQDFMATNPRVEISLLLLNRLVSFIDEGVDLGFRIANLADSSLRAIRLGEVRQVLCASPDYLAKAGIPAHPGDLAGHRTIVTTGSRLLPAHWRFWFGQSERNVQVKPQMAVNSVQAALEAAVRGGGIVRALSYQVAPLEATGALRRLLATYELPPVPVQLVYPAGRHLPPRTRLFIDHTVGKLRQQLLETG</sequence>
<dbReference type="PANTHER" id="PTHR30537">
    <property type="entry name" value="HTH-TYPE TRANSCRIPTIONAL REGULATOR"/>
    <property type="match status" value="1"/>
</dbReference>
<protein>
    <submittedName>
        <fullName evidence="6">Transcriptional regulator LysR</fullName>
    </submittedName>
</protein>